<feature type="compositionally biased region" description="Basic and acidic residues" evidence="1">
    <location>
        <begin position="509"/>
        <end position="524"/>
    </location>
</feature>
<evidence type="ECO:0000313" key="3">
    <source>
        <dbReference type="Proteomes" id="UP000828390"/>
    </source>
</evidence>
<accession>A0A9D4DEG9</accession>
<proteinExistence type="predicted"/>
<name>A0A9D4DEG9_DREPO</name>
<evidence type="ECO:0000256" key="1">
    <source>
        <dbReference type="SAM" id="MobiDB-lite"/>
    </source>
</evidence>
<evidence type="ECO:0008006" key="4">
    <source>
        <dbReference type="Google" id="ProtNLM"/>
    </source>
</evidence>
<dbReference type="Proteomes" id="UP000828390">
    <property type="component" value="Unassembled WGS sequence"/>
</dbReference>
<feature type="region of interest" description="Disordered" evidence="1">
    <location>
        <begin position="143"/>
        <end position="167"/>
    </location>
</feature>
<feature type="compositionally biased region" description="Basic and acidic residues" evidence="1">
    <location>
        <begin position="397"/>
        <end position="406"/>
    </location>
</feature>
<feature type="region of interest" description="Disordered" evidence="1">
    <location>
        <begin position="388"/>
        <end position="425"/>
    </location>
</feature>
<dbReference type="EMBL" id="JAIWYP010000010">
    <property type="protein sequence ID" value="KAH3747854.1"/>
    <property type="molecule type" value="Genomic_DNA"/>
</dbReference>
<sequence length="919" mass="103663">MALCTHTARTCLTLRKKGTHHTTHEQVVPRHLQFLFYKDNRPCYKCISRGCIQDGENMCALCQEYMCISCTMEHSKECEHRERRVAACTPRITKHVAYMERQTRNRDAPRVATLDMPEHYSPNQTAEGKPERYSSLLLNGYQNGGNKSKKKTQNLSSTSSCSSEKPHFSGNNVTVRVGKSATSKQTSFCMACSAHVHMNIENYCKLHDALCCEECLHCGHDSCTVQPIDEVAHGIKDNTHMKDVMRQIAKIQNDCMMFVDRNEQLLDALDGLDLQQMRKTHHSVRMGDIRYVAKRFVTSGKFLETNVGLKLQDLEHAMRQGNDIEIFVLLKRNQQLIVDSMNKLHTFENEEKQMLTANDALLKLLPDQCVAVEKEKADSTIINNRKNETATETVDNSVDKSGNKDEINDDSDCEQSSEQNVVRTRNRETRPVANISGRSVSFKNDSRAASRASGNDRILKYGLVTEFYLEDMRGTEALDVVRLQSAPPERLLAADAVDQNSRPRSMHTVSHDHVTGGEIGKPERSVNIPQQLNRKDMLKSKLHMLQASRNSITAVNTKLTNPRVQEKKTVNEKKKPVNETYKTALSSSGFHERPCRLFKSPVTLEREMNDATPLIMKESSFIKAHSFDREPSMVDDKSRYNRQNYASRPRSKLLLTEEQIVRLPDEEMTCDINGIACMPDGKLIVSDFNNKSIKMFRTCCRNPTRLSLTDPPRGVTSISNTHIAAIVGLAHDRLFIINVGVDLKVHQRFKIGCMCKAITNFNSHIYLLCMYNFQGEIRIVSTDGVVNIRISLGHIITAPMFIAVNPFNGIVYVTDATRGVHAVETGKTVTRAFDLNVEHYHGVAVDINNTVYVCTENASGVQEVSYNWKHLMPVLLGYDGEGPKVVCYSAASNSLLMSAHCSETVQIYKILDQLTVSEK</sequence>
<comment type="caution">
    <text evidence="2">The sequence shown here is derived from an EMBL/GenBank/DDBJ whole genome shotgun (WGS) entry which is preliminary data.</text>
</comment>
<dbReference type="Gene3D" id="2.120.10.30">
    <property type="entry name" value="TolB, C-terminal domain"/>
    <property type="match status" value="1"/>
</dbReference>
<feature type="region of interest" description="Disordered" evidence="1">
    <location>
        <begin position="497"/>
        <end position="524"/>
    </location>
</feature>
<reference evidence="2" key="2">
    <citation type="submission" date="2020-11" db="EMBL/GenBank/DDBJ databases">
        <authorList>
            <person name="McCartney M.A."/>
            <person name="Auch B."/>
            <person name="Kono T."/>
            <person name="Mallez S."/>
            <person name="Becker A."/>
            <person name="Gohl D.M."/>
            <person name="Silverstein K.A.T."/>
            <person name="Koren S."/>
            <person name="Bechman K.B."/>
            <person name="Herman A."/>
            <person name="Abrahante J.E."/>
            <person name="Garbe J."/>
        </authorList>
    </citation>
    <scope>NUCLEOTIDE SEQUENCE</scope>
    <source>
        <strain evidence="2">Duluth1</strain>
        <tissue evidence="2">Whole animal</tissue>
    </source>
</reference>
<dbReference type="OrthoDB" id="6157567at2759"/>
<gene>
    <name evidence="2" type="ORF">DPMN_182286</name>
</gene>
<organism evidence="2 3">
    <name type="scientific">Dreissena polymorpha</name>
    <name type="common">Zebra mussel</name>
    <name type="synonym">Mytilus polymorpha</name>
    <dbReference type="NCBI Taxonomy" id="45954"/>
    <lineage>
        <taxon>Eukaryota</taxon>
        <taxon>Metazoa</taxon>
        <taxon>Spiralia</taxon>
        <taxon>Lophotrochozoa</taxon>
        <taxon>Mollusca</taxon>
        <taxon>Bivalvia</taxon>
        <taxon>Autobranchia</taxon>
        <taxon>Heteroconchia</taxon>
        <taxon>Euheterodonta</taxon>
        <taxon>Imparidentia</taxon>
        <taxon>Neoheterodontei</taxon>
        <taxon>Myida</taxon>
        <taxon>Dreissenoidea</taxon>
        <taxon>Dreissenidae</taxon>
        <taxon>Dreissena</taxon>
    </lineage>
</organism>
<protein>
    <recommendedName>
        <fullName evidence="4">B box-type domain-containing protein</fullName>
    </recommendedName>
</protein>
<dbReference type="SUPFAM" id="SSF101898">
    <property type="entry name" value="NHL repeat"/>
    <property type="match status" value="1"/>
</dbReference>
<keyword evidence="3" id="KW-1185">Reference proteome</keyword>
<dbReference type="InterPro" id="IPR011042">
    <property type="entry name" value="6-blade_b-propeller_TolB-like"/>
</dbReference>
<evidence type="ECO:0000313" key="2">
    <source>
        <dbReference type="EMBL" id="KAH3747854.1"/>
    </source>
</evidence>
<dbReference type="AlphaFoldDB" id="A0A9D4DEG9"/>
<reference evidence="2" key="1">
    <citation type="journal article" date="2019" name="bioRxiv">
        <title>The Genome of the Zebra Mussel, Dreissena polymorpha: A Resource for Invasive Species Research.</title>
        <authorList>
            <person name="McCartney M.A."/>
            <person name="Auch B."/>
            <person name="Kono T."/>
            <person name="Mallez S."/>
            <person name="Zhang Y."/>
            <person name="Obille A."/>
            <person name="Becker A."/>
            <person name="Abrahante J.E."/>
            <person name="Garbe J."/>
            <person name="Badalamenti J.P."/>
            <person name="Herman A."/>
            <person name="Mangelson H."/>
            <person name="Liachko I."/>
            <person name="Sullivan S."/>
            <person name="Sone E.D."/>
            <person name="Koren S."/>
            <person name="Silverstein K.A.T."/>
            <person name="Beckman K.B."/>
            <person name="Gohl D.M."/>
        </authorList>
    </citation>
    <scope>NUCLEOTIDE SEQUENCE</scope>
    <source>
        <strain evidence="2">Duluth1</strain>
        <tissue evidence="2">Whole animal</tissue>
    </source>
</reference>